<evidence type="ECO:0000259" key="2">
    <source>
        <dbReference type="Pfam" id="PF01022"/>
    </source>
</evidence>
<evidence type="ECO:0000313" key="4">
    <source>
        <dbReference type="Proteomes" id="UP000005143"/>
    </source>
</evidence>
<name>H0E960_9ACTN</name>
<evidence type="ECO:0000256" key="1">
    <source>
        <dbReference type="SAM" id="MobiDB-lite"/>
    </source>
</evidence>
<dbReference type="Gene3D" id="1.10.10.10">
    <property type="entry name" value="Winged helix-like DNA-binding domain superfamily/Winged helix DNA-binding domain"/>
    <property type="match status" value="1"/>
</dbReference>
<dbReference type="InterPro" id="IPR011991">
    <property type="entry name" value="ArsR-like_HTH"/>
</dbReference>
<comment type="caution">
    <text evidence="3">The sequence shown here is derived from an EMBL/GenBank/DDBJ whole genome shotgun (WGS) entry which is preliminary data.</text>
</comment>
<reference evidence="3 4" key="1">
    <citation type="journal article" date="2013" name="Biodegradation">
        <title>Quantitative proteomic analysis of ibuprofen-degrading Patulibacter sp. strain I11.</title>
        <authorList>
            <person name="Almeida B."/>
            <person name="Kjeldal H."/>
            <person name="Lolas I."/>
            <person name="Knudsen A.D."/>
            <person name="Carvalho G."/>
            <person name="Nielsen K.L."/>
            <person name="Barreto Crespo M.T."/>
            <person name="Stensballe A."/>
            <person name="Nielsen J.L."/>
        </authorList>
    </citation>
    <scope>NUCLEOTIDE SEQUENCE [LARGE SCALE GENOMIC DNA]</scope>
    <source>
        <strain evidence="3 4">I11</strain>
    </source>
</reference>
<keyword evidence="4" id="KW-1185">Reference proteome</keyword>
<dbReference type="AlphaFoldDB" id="H0E960"/>
<gene>
    <name evidence="3" type="ORF">PAI11_33770</name>
</gene>
<dbReference type="Pfam" id="PF01022">
    <property type="entry name" value="HTH_5"/>
    <property type="match status" value="1"/>
</dbReference>
<protein>
    <submittedName>
        <fullName evidence="3">Putative transcriptional regulator</fullName>
    </submittedName>
</protein>
<dbReference type="GO" id="GO:0003700">
    <property type="term" value="F:DNA-binding transcription factor activity"/>
    <property type="evidence" value="ECO:0007669"/>
    <property type="project" value="InterPro"/>
</dbReference>
<dbReference type="RefSeq" id="WP_007577368.1">
    <property type="nucleotide sequence ID" value="NZ_AGUD01000252.1"/>
</dbReference>
<organism evidence="3 4">
    <name type="scientific">Patulibacter medicamentivorans</name>
    <dbReference type="NCBI Taxonomy" id="1097667"/>
    <lineage>
        <taxon>Bacteria</taxon>
        <taxon>Bacillati</taxon>
        <taxon>Actinomycetota</taxon>
        <taxon>Thermoleophilia</taxon>
        <taxon>Solirubrobacterales</taxon>
        <taxon>Patulibacteraceae</taxon>
        <taxon>Patulibacter</taxon>
    </lineage>
</organism>
<accession>H0E960</accession>
<dbReference type="InterPro" id="IPR001845">
    <property type="entry name" value="HTH_ArsR_DNA-bd_dom"/>
</dbReference>
<proteinExistence type="predicted"/>
<feature type="domain" description="HTH arsR-type" evidence="2">
    <location>
        <begin position="24"/>
        <end position="66"/>
    </location>
</feature>
<feature type="compositionally biased region" description="Basic and acidic residues" evidence="1">
    <location>
        <begin position="223"/>
        <end position="235"/>
    </location>
</feature>
<evidence type="ECO:0000313" key="3">
    <source>
        <dbReference type="EMBL" id="EHN09798.1"/>
    </source>
</evidence>
<sequence length="244" mass="26709">MNGRTDTPAARTTHSALDELPASRRALLVALRKQGESGADALATTLGVTPSAIRQQLRGLVAAGLVAHRDERPGPGRPRRLYRLGPAADGLFPKTYGELTVELLDYVRDEDPELVGRLFERRRRARVVRAGARLAGRPFDERVAELARILDEDGYLADFERTDDGGYRVTEHNCAILAVASDHGHACSSEISFLREAMPDADIRRVSHIISGSHACVYELRERPAGEPDHPERDVGPSALPPRG</sequence>
<feature type="region of interest" description="Disordered" evidence="1">
    <location>
        <begin position="223"/>
        <end position="244"/>
    </location>
</feature>
<dbReference type="EMBL" id="AGUD01000252">
    <property type="protein sequence ID" value="EHN09798.1"/>
    <property type="molecule type" value="Genomic_DNA"/>
</dbReference>
<dbReference type="InterPro" id="IPR036390">
    <property type="entry name" value="WH_DNA-bd_sf"/>
</dbReference>
<dbReference type="CDD" id="cd00090">
    <property type="entry name" value="HTH_ARSR"/>
    <property type="match status" value="1"/>
</dbReference>
<dbReference type="SUPFAM" id="SSF46785">
    <property type="entry name" value="Winged helix' DNA-binding domain"/>
    <property type="match status" value="1"/>
</dbReference>
<dbReference type="Proteomes" id="UP000005143">
    <property type="component" value="Unassembled WGS sequence"/>
</dbReference>
<dbReference type="InterPro" id="IPR036388">
    <property type="entry name" value="WH-like_DNA-bd_sf"/>
</dbReference>